<keyword evidence="2" id="KW-1185">Reference proteome</keyword>
<protein>
    <recommendedName>
        <fullName evidence="3">SnoaL-like domain-containing protein</fullName>
    </recommendedName>
</protein>
<dbReference type="InterPro" id="IPR050977">
    <property type="entry name" value="Fungal_Meroterpenoid_Isomerase"/>
</dbReference>
<organism evidence="1 2">
    <name type="scientific">Exophiala bonariae</name>
    <dbReference type="NCBI Taxonomy" id="1690606"/>
    <lineage>
        <taxon>Eukaryota</taxon>
        <taxon>Fungi</taxon>
        <taxon>Dikarya</taxon>
        <taxon>Ascomycota</taxon>
        <taxon>Pezizomycotina</taxon>
        <taxon>Eurotiomycetes</taxon>
        <taxon>Chaetothyriomycetidae</taxon>
        <taxon>Chaetothyriales</taxon>
        <taxon>Herpotrichiellaceae</taxon>
        <taxon>Exophiala</taxon>
    </lineage>
</organism>
<proteinExistence type="predicted"/>
<sequence length="146" mass="16422">MAPTRAQLIETATTLVKAFETLEVEDVLAKRSAKSIQQLLPESLGRGPRDRESFGQYIGGIKQLIPNGFRVTFNKEPIVDEAARKVVIFAKTAADTIAGPYHNEYVFIIHMNEEGTLADRVEEFLDSWLVKELESKMDAMKKQIPN</sequence>
<evidence type="ECO:0000313" key="1">
    <source>
        <dbReference type="EMBL" id="KAK5054609.1"/>
    </source>
</evidence>
<dbReference type="AlphaFoldDB" id="A0AAV9NCX2"/>
<comment type="caution">
    <text evidence="1">The sequence shown here is derived from an EMBL/GenBank/DDBJ whole genome shotgun (WGS) entry which is preliminary data.</text>
</comment>
<dbReference type="EMBL" id="JAVRRD010000010">
    <property type="protein sequence ID" value="KAK5054609.1"/>
    <property type="molecule type" value="Genomic_DNA"/>
</dbReference>
<evidence type="ECO:0008006" key="3">
    <source>
        <dbReference type="Google" id="ProtNLM"/>
    </source>
</evidence>
<dbReference type="Proteomes" id="UP001358417">
    <property type="component" value="Unassembled WGS sequence"/>
</dbReference>
<accession>A0AAV9NCX2</accession>
<reference evidence="1 2" key="1">
    <citation type="submission" date="2023-08" db="EMBL/GenBank/DDBJ databases">
        <title>Black Yeasts Isolated from many extreme environments.</title>
        <authorList>
            <person name="Coleine C."/>
            <person name="Stajich J.E."/>
            <person name="Selbmann L."/>
        </authorList>
    </citation>
    <scope>NUCLEOTIDE SEQUENCE [LARGE SCALE GENOMIC DNA]</scope>
    <source>
        <strain evidence="1 2">CCFEE 5792</strain>
    </source>
</reference>
<gene>
    <name evidence="1" type="ORF">LTR84_001500</name>
</gene>
<dbReference type="GeneID" id="89969720"/>
<name>A0AAV9NCX2_9EURO</name>
<dbReference type="PANTHER" id="PTHR39598:SF1">
    <property type="entry name" value="AUSTINOID BIOSYNTHESIS CLUSTERS PROTEIN F-RELATED"/>
    <property type="match status" value="1"/>
</dbReference>
<dbReference type="RefSeq" id="XP_064707382.1">
    <property type="nucleotide sequence ID" value="XM_064845124.1"/>
</dbReference>
<dbReference type="PANTHER" id="PTHR39598">
    <property type="entry name" value="AUSTINOL SYNTHESIS PROTEIN F-RELATED"/>
    <property type="match status" value="1"/>
</dbReference>
<evidence type="ECO:0000313" key="2">
    <source>
        <dbReference type="Proteomes" id="UP001358417"/>
    </source>
</evidence>